<dbReference type="Gene3D" id="2.40.50.100">
    <property type="match status" value="1"/>
</dbReference>
<gene>
    <name evidence="8" type="primary">potA</name>
    <name evidence="10" type="ORF">HJG44_03520</name>
</gene>
<sequence>MADPATDGFGANAPGDTRGDPKTLIRFEAVTKRFGALTAVDGLTLDIWEGEFFCLLGPSGCGKSTLLRLLAGFEHPEDGRILLDGRDIAEEPPHRRPLNMMFQSYALFPHLTVARNIAYGLERASLAKAEIAERVAEMLRLVRLEGLGDRYPGQISGGQRQRVALARALARRPRVLLLDEPLGALDRRLREETQAELKALQHRIGTTFVMVTHDQDEAMSMADRIGVMERGRMAQVGPPREVYERPASRFVAGFLGDVNLADAKLVASDGGLVRVLTSWSENPLAVAAEVGGAASGAARTLAIRPEKIRFAAEREHGPGLNRLPGRIVGESYFGVETVFRVEVAPGQVLRVSRPNERAPAGMAEGAAVELVFPPDSAVLLP</sequence>
<dbReference type="PANTHER" id="PTHR42781:SF5">
    <property type="entry name" value="PUTRESCINE TRANSPORT ATP-BINDING PROTEIN POTG"/>
    <property type="match status" value="1"/>
</dbReference>
<dbReference type="Pfam" id="PF08402">
    <property type="entry name" value="TOBE_2"/>
    <property type="match status" value="1"/>
</dbReference>
<dbReference type="InterPro" id="IPR003439">
    <property type="entry name" value="ABC_transporter-like_ATP-bd"/>
</dbReference>
<dbReference type="InterPro" id="IPR013611">
    <property type="entry name" value="Transp-assoc_OB_typ2"/>
</dbReference>
<comment type="subunit">
    <text evidence="8">The complex is composed of two ATP-binding proteins (PotA), two transmembrane proteins (PotB and PotC) and a solute-binding protein (PotD).</text>
</comment>
<comment type="catalytic activity">
    <reaction evidence="8">
        <text>ATP + H2O + polyamine-[polyamine-binding protein]Side 1 = ADP + phosphate + polyamineSide 2 + [polyamine-binding protein]Side 1.</text>
        <dbReference type="EC" id="7.6.2.11"/>
    </reaction>
</comment>
<dbReference type="GO" id="GO:0015847">
    <property type="term" value="P:putrescine transport"/>
    <property type="evidence" value="ECO:0007669"/>
    <property type="project" value="UniProtKB-ARBA"/>
</dbReference>
<keyword evidence="1 8" id="KW-0813">Transport</keyword>
<reference evidence="10 11" key="1">
    <citation type="submission" date="2020-04" db="EMBL/GenBank/DDBJ databases">
        <title>Enterovirga sp. isolate from soil.</title>
        <authorList>
            <person name="Chea S."/>
            <person name="Kim D.-U."/>
        </authorList>
    </citation>
    <scope>NUCLEOTIDE SEQUENCE [LARGE SCALE GENOMIC DNA]</scope>
    <source>
        <strain evidence="10 11">DB1703</strain>
    </source>
</reference>
<evidence type="ECO:0000256" key="7">
    <source>
        <dbReference type="ARBA" id="ARBA00023136"/>
    </source>
</evidence>
<dbReference type="SUPFAM" id="SSF50331">
    <property type="entry name" value="MOP-like"/>
    <property type="match status" value="1"/>
</dbReference>
<dbReference type="InterPro" id="IPR008995">
    <property type="entry name" value="Mo/tungstate-bd_C_term_dom"/>
</dbReference>
<comment type="caution">
    <text evidence="10">The sequence shown here is derived from an EMBL/GenBank/DDBJ whole genome shotgun (WGS) entry which is preliminary data.</text>
</comment>
<evidence type="ECO:0000313" key="11">
    <source>
        <dbReference type="Proteomes" id="UP000564885"/>
    </source>
</evidence>
<keyword evidence="11" id="KW-1185">Reference proteome</keyword>
<dbReference type="GO" id="GO:0005524">
    <property type="term" value="F:ATP binding"/>
    <property type="evidence" value="ECO:0007669"/>
    <property type="project" value="UniProtKB-KW"/>
</dbReference>
<dbReference type="Gene3D" id="3.40.50.300">
    <property type="entry name" value="P-loop containing nucleotide triphosphate hydrolases"/>
    <property type="match status" value="1"/>
</dbReference>
<evidence type="ECO:0000256" key="4">
    <source>
        <dbReference type="ARBA" id="ARBA00022741"/>
    </source>
</evidence>
<dbReference type="NCBIfam" id="TIGR01187">
    <property type="entry name" value="potA"/>
    <property type="match status" value="1"/>
</dbReference>
<keyword evidence="2 8" id="KW-1003">Cell membrane</keyword>
<evidence type="ECO:0000259" key="9">
    <source>
        <dbReference type="PROSITE" id="PS50893"/>
    </source>
</evidence>
<dbReference type="InterPro" id="IPR017871">
    <property type="entry name" value="ABC_transporter-like_CS"/>
</dbReference>
<accession>A0A849HVC2</accession>
<feature type="domain" description="ABC transporter" evidence="9">
    <location>
        <begin position="25"/>
        <end position="255"/>
    </location>
</feature>
<keyword evidence="7 8" id="KW-0472">Membrane</keyword>
<dbReference type="EC" id="7.6.2.11" evidence="8"/>
<keyword evidence="5 8" id="KW-0067">ATP-binding</keyword>
<evidence type="ECO:0000256" key="6">
    <source>
        <dbReference type="ARBA" id="ARBA00022967"/>
    </source>
</evidence>
<name>A0A849HVC2_9HYPH</name>
<dbReference type="InterPro" id="IPR005893">
    <property type="entry name" value="PotA-like"/>
</dbReference>
<dbReference type="GO" id="GO:0015417">
    <property type="term" value="F:ABC-type polyamine transporter activity"/>
    <property type="evidence" value="ECO:0007669"/>
    <property type="project" value="UniProtKB-EC"/>
</dbReference>
<evidence type="ECO:0000256" key="5">
    <source>
        <dbReference type="ARBA" id="ARBA00022840"/>
    </source>
</evidence>
<proteinExistence type="inferred from homology"/>
<evidence type="ECO:0000256" key="2">
    <source>
        <dbReference type="ARBA" id="ARBA00022475"/>
    </source>
</evidence>
<dbReference type="InterPro" id="IPR027417">
    <property type="entry name" value="P-loop_NTPase"/>
</dbReference>
<dbReference type="PANTHER" id="PTHR42781">
    <property type="entry name" value="SPERMIDINE/PUTRESCINE IMPORT ATP-BINDING PROTEIN POTA"/>
    <property type="match status" value="1"/>
</dbReference>
<dbReference type="SMART" id="SM00382">
    <property type="entry name" value="AAA"/>
    <property type="match status" value="1"/>
</dbReference>
<evidence type="ECO:0000256" key="1">
    <source>
        <dbReference type="ARBA" id="ARBA00022448"/>
    </source>
</evidence>
<dbReference type="Proteomes" id="UP000564885">
    <property type="component" value="Unassembled WGS sequence"/>
</dbReference>
<evidence type="ECO:0000313" key="10">
    <source>
        <dbReference type="EMBL" id="NNM71466.1"/>
    </source>
</evidence>
<protein>
    <recommendedName>
        <fullName evidence="8">Spermidine/putrescine import ATP-binding protein PotA</fullName>
        <ecNumber evidence="8">7.6.2.11</ecNumber>
    </recommendedName>
</protein>
<dbReference type="AlphaFoldDB" id="A0A849HVC2"/>
<dbReference type="GO" id="GO:0016887">
    <property type="term" value="F:ATP hydrolysis activity"/>
    <property type="evidence" value="ECO:0007669"/>
    <property type="project" value="InterPro"/>
</dbReference>
<keyword evidence="4 8" id="KW-0547">Nucleotide-binding</keyword>
<evidence type="ECO:0000256" key="8">
    <source>
        <dbReference type="RuleBase" id="RU364083"/>
    </source>
</evidence>
<dbReference type="InterPro" id="IPR050093">
    <property type="entry name" value="ABC_SmlMolc_Importer"/>
</dbReference>
<comment type="similarity">
    <text evidence="8">Belongs to the ABC transporter superfamily. Spermidine/putrescine importer (TC 3.A.1.11.1) family.</text>
</comment>
<keyword evidence="6 8" id="KW-1278">Translocase</keyword>
<evidence type="ECO:0000256" key="3">
    <source>
        <dbReference type="ARBA" id="ARBA00022519"/>
    </source>
</evidence>
<dbReference type="RefSeq" id="WP_171217294.1">
    <property type="nucleotide sequence ID" value="NZ_JABEPP010000001.1"/>
</dbReference>
<dbReference type="Pfam" id="PF00005">
    <property type="entry name" value="ABC_tran"/>
    <property type="match status" value="1"/>
</dbReference>
<dbReference type="SUPFAM" id="SSF52540">
    <property type="entry name" value="P-loop containing nucleoside triphosphate hydrolases"/>
    <property type="match status" value="1"/>
</dbReference>
<dbReference type="GO" id="GO:0043190">
    <property type="term" value="C:ATP-binding cassette (ABC) transporter complex"/>
    <property type="evidence" value="ECO:0007669"/>
    <property type="project" value="InterPro"/>
</dbReference>
<dbReference type="PROSITE" id="PS50893">
    <property type="entry name" value="ABC_TRANSPORTER_2"/>
    <property type="match status" value="1"/>
</dbReference>
<keyword evidence="3" id="KW-0997">Cell inner membrane</keyword>
<dbReference type="FunFam" id="3.40.50.300:FF:000133">
    <property type="entry name" value="Spermidine/putrescine import ATP-binding protein PotA"/>
    <property type="match status" value="1"/>
</dbReference>
<dbReference type="InterPro" id="IPR003593">
    <property type="entry name" value="AAA+_ATPase"/>
</dbReference>
<dbReference type="EMBL" id="JABEPP010000001">
    <property type="protein sequence ID" value="NNM71466.1"/>
    <property type="molecule type" value="Genomic_DNA"/>
</dbReference>
<organism evidence="10 11">
    <name type="scientific">Enterovirga aerilata</name>
    <dbReference type="NCBI Taxonomy" id="2730920"/>
    <lineage>
        <taxon>Bacteria</taxon>
        <taxon>Pseudomonadati</taxon>
        <taxon>Pseudomonadota</taxon>
        <taxon>Alphaproteobacteria</taxon>
        <taxon>Hyphomicrobiales</taxon>
        <taxon>Methylobacteriaceae</taxon>
        <taxon>Enterovirga</taxon>
    </lineage>
</organism>
<comment type="function">
    <text evidence="8">Part of the ABC transporter complex PotABCD involved in spermidine/putrescine import. Responsible for energy coupling to the transport system.</text>
</comment>
<dbReference type="PROSITE" id="PS00211">
    <property type="entry name" value="ABC_TRANSPORTER_1"/>
    <property type="match status" value="1"/>
</dbReference>